<protein>
    <recommendedName>
        <fullName evidence="3">HNH endonuclease</fullName>
    </recommendedName>
</protein>
<dbReference type="AlphaFoldDB" id="A0AAJ4MPI5"/>
<accession>A0AAJ4MPI5</accession>
<proteinExistence type="predicted"/>
<sequence>MNKIRQRVAILPTLKKITPAEHQALKVQGALNKKFWNINTPPFGKSITDFREETKNHYYFAQLRACCYCSIELVSHQGTFDAEHIIDKNMFPQFMFDFSNLAVSCKTCNGAKSNASVLASLVAPLSVPLASDDYIIVHPHIDEWDYYFFYDSIGRIVAKIKNGKAENTIRICGINYRNAARLADHFYPAGNEVAERALNGFFRVTSKTWKRKYVAMLRQMANGFKLSSALAIVNMLEKEI</sequence>
<gene>
    <name evidence="1" type="ORF">J3P46_17950</name>
</gene>
<dbReference type="EMBL" id="CP071520">
    <property type="protein sequence ID" value="QSX94602.1"/>
    <property type="molecule type" value="Genomic_DNA"/>
</dbReference>
<dbReference type="RefSeq" id="WP_151096089.1">
    <property type="nucleotide sequence ID" value="NZ_CP071520.1"/>
</dbReference>
<evidence type="ECO:0000313" key="1">
    <source>
        <dbReference type="EMBL" id="QSX94602.1"/>
    </source>
</evidence>
<reference evidence="1 2" key="1">
    <citation type="submission" date="2021-03" db="EMBL/GenBank/DDBJ databases">
        <title>Draft genome sequence of Janthinobacterium sp. strain PLB02 isolated from infected primmorphs (Lubomirskia baicalensis).</title>
        <authorList>
            <person name="Chernogor L.I."/>
            <person name="Belikov S.I."/>
            <person name="Petrushin I.S."/>
        </authorList>
    </citation>
    <scope>NUCLEOTIDE SEQUENCE [LARGE SCALE GENOMIC DNA]</scope>
    <source>
        <strain evidence="1 2">PLB02</strain>
    </source>
</reference>
<name>A0AAJ4MPI5_9BURK</name>
<evidence type="ECO:0000313" key="2">
    <source>
        <dbReference type="Proteomes" id="UP000662821"/>
    </source>
</evidence>
<dbReference type="Gene3D" id="1.10.30.50">
    <property type="match status" value="1"/>
</dbReference>
<organism evidence="1 2">
    <name type="scientific">Janthinobacterium lividum</name>
    <dbReference type="NCBI Taxonomy" id="29581"/>
    <lineage>
        <taxon>Bacteria</taxon>
        <taxon>Pseudomonadati</taxon>
        <taxon>Pseudomonadota</taxon>
        <taxon>Betaproteobacteria</taxon>
        <taxon>Burkholderiales</taxon>
        <taxon>Oxalobacteraceae</taxon>
        <taxon>Janthinobacterium</taxon>
    </lineage>
</organism>
<evidence type="ECO:0008006" key="3">
    <source>
        <dbReference type="Google" id="ProtNLM"/>
    </source>
</evidence>
<dbReference type="Proteomes" id="UP000662821">
    <property type="component" value="Chromosome"/>
</dbReference>